<evidence type="ECO:0000313" key="3">
    <source>
        <dbReference type="Proteomes" id="UP001530315"/>
    </source>
</evidence>
<protein>
    <recommendedName>
        <fullName evidence="4">Cleavage/polyadenylation specificity factor A subunit N-terminal domain-containing protein</fullName>
    </recommendedName>
</protein>
<keyword evidence="3" id="KW-1185">Reference proteome</keyword>
<gene>
    <name evidence="2" type="ORF">ACHAW5_011122</name>
</gene>
<reference evidence="2 3" key="1">
    <citation type="submission" date="2024-10" db="EMBL/GenBank/DDBJ databases">
        <title>Updated reference genomes for cyclostephanoid diatoms.</title>
        <authorList>
            <person name="Roberts W.R."/>
            <person name="Alverson A.J."/>
        </authorList>
    </citation>
    <scope>NUCLEOTIDE SEQUENCE [LARGE SCALE GENOMIC DNA]</scope>
    <source>
        <strain evidence="2 3">AJA276-08</strain>
    </source>
</reference>
<comment type="caution">
    <text evidence="2">The sequence shown here is derived from an EMBL/GenBank/DDBJ whole genome shotgun (WGS) entry which is preliminary data.</text>
</comment>
<proteinExistence type="predicted"/>
<evidence type="ECO:0000256" key="1">
    <source>
        <dbReference type="SAM" id="MobiDB-lite"/>
    </source>
</evidence>
<name>A0ABD3P5N1_9STRA</name>
<evidence type="ECO:0000313" key="2">
    <source>
        <dbReference type="EMBL" id="KAL3783475.1"/>
    </source>
</evidence>
<evidence type="ECO:0008006" key="4">
    <source>
        <dbReference type="Google" id="ProtNLM"/>
    </source>
</evidence>
<accession>A0ABD3P5N1</accession>
<sequence length="461" mass="51763">MRSRPSPSDRSFRFRPLVPQDATRYLDDDDDDDDDDNIRPGGWHDDDPPPVEFACDSFSLTSPGVGADHRKVYASFQIGRCPFRGGDVDCMGPRPDDNRGRAIDIDDESMMNEDEESIRMSRAIFCLPLVGYDDPPSSPEAIGSYFPLPDACITAQYPVSSFSVDPTGRTIVIGTICGTVEIWRTGMDRRLGPTTPLRVQILSVRESFVMRHRAMTMKARRSPIPPSSNNLKRKINDDANETVDDLALLDNGTLDEVELPHKHPTCKISQMYIPPHLPVQKCGFVTKQRCPEYGTTLLLWQTSNMSSDKHQDTTEERFHITAMINLPLSAQCRPEVHFDGRRLIVFGKDHIGLIILVYHVLGTRYDQNNFDRSNMSPNLPNGEESGGVVQLSGERRIRFVNRIRHAGLGGLEYFDCMLMAANERFIVVNTKTGNLIGSDGARNATEGMLVIDLLEQYDRCP</sequence>
<dbReference type="EMBL" id="JALLAZ020000971">
    <property type="protein sequence ID" value="KAL3783475.1"/>
    <property type="molecule type" value="Genomic_DNA"/>
</dbReference>
<organism evidence="2 3">
    <name type="scientific">Stephanodiscus triporus</name>
    <dbReference type="NCBI Taxonomy" id="2934178"/>
    <lineage>
        <taxon>Eukaryota</taxon>
        <taxon>Sar</taxon>
        <taxon>Stramenopiles</taxon>
        <taxon>Ochrophyta</taxon>
        <taxon>Bacillariophyta</taxon>
        <taxon>Coscinodiscophyceae</taxon>
        <taxon>Thalassiosirophycidae</taxon>
        <taxon>Stephanodiscales</taxon>
        <taxon>Stephanodiscaceae</taxon>
        <taxon>Stephanodiscus</taxon>
    </lineage>
</organism>
<dbReference type="AlphaFoldDB" id="A0ABD3P5N1"/>
<dbReference type="Proteomes" id="UP001530315">
    <property type="component" value="Unassembled WGS sequence"/>
</dbReference>
<feature type="region of interest" description="Disordered" evidence="1">
    <location>
        <begin position="1"/>
        <end position="49"/>
    </location>
</feature>
<feature type="compositionally biased region" description="Acidic residues" evidence="1">
    <location>
        <begin position="27"/>
        <end position="36"/>
    </location>
</feature>